<sequence>VKMLILKNVVYGRDTILRAPTRISMLRLPALCSVPIPECVARSPTGAVSAGCKQVAQSLGSLKRFAQTLPYILHAPANVDNDPISTLLLNAQILQPCTQALQQPPPRVEVSLQDSSLHISYRPAWFQTSDVSIAVLSETEYDTPTFRFTSEENKVCGPKALAQRLEDAIDSVRSMLVSSQWSQTLIASQLTVIFQDLISLRKEIVQHRPSTLSQTQWKPLLDPHQQDEKDVFDGLNISLQAKIVSIDLLHLSVSMELYVQLRQQEAAANQPLLPTFTTREAESLLLQYTDSLVLIFGDTENAVCPPDEQSTLLEIAVKSLQMFYSSACQVILGTRSLDVLYERYFIADISCDLLNRQLHLLLDILGNKNTPSIVCTDATSIFSLLLEDDQAAMLLLEVLFNPFTAGTKNSTISRSSAEQLIQSILEHAVDATVSVKDELYKPLLLYRTIVLPKATFKPPPVLLVLTKLLTLISSNSFQNSHTVHPKVVLQTLLQQLTIITNQKTSMKDSLAGLTALSYQYMFELALLSSGASVLWRDLPPIIVSFCDRQCSAQLSNQAITTFIRLMLDMLGFIFLLALRDGSSTQAKQCSSQLLSFFLSFFSIISKNIQLQIHIISLLSRLSGALQLAKNNHADASVSLDTSTGLLQDIDSCLLDIYIGTISSVSPSVSLLDASLTSLAEPIQNGRFLPDYIVKLGLLPKLKDLLRTTGSLALIKSVVQLFVLLVDRYYVESQVSVASLAVQLNTIMTVIMSIVIFTRDSTVAVGITSILLPAMRATLPPIGTAWKHGNNSINRSAGLLICITSQNENRLSSFFRAVLSLGDQHRVILRDLQREVLRRLHGFLFNFPKCTANCHDQASASADAILFSHFSDTTLALIFFNFCGLSIILADELGDNRDDVVPLCVSQKDQCPCNLMNKHNTDVPTELEPKVKCRAVPLYGKPSRSEALRLKGKFVRQTRRGLDTTTCSADSAANMLLSITRMLTDILPNILQCTVLTESAAAWIEAYIASDEHRKLFQTYAFRVIALGARIHIHCLFGAEKGKELGGSGVHMTAGNLLDQYSSIMSLLCFMIDAADVHVIEHVVSCLTQYARWDLFYRGSAHSGAQSLHILCKAYARTCVSSSRLLVQTGYLKETSELAYICAHLNDDMSMASTTTRSIAKHLYLLALVARGFTQFSEKGKENIRAVLIRILLPHLHNKATEDGVPIAYSTPTAYVLRLLLTVRTAAPDLTHFLAVCQYTLLGALPLMVIQSTDDATAMLATLKADCSQPSLHPLIADALFYATGKFFGTFSTDDIASSVCSSIVSEDTDSDSKISLASLSVSTLKSPSSTTDHERPLVGVYISAKVEERRLHIHKRFVHTILPYCHIILGRYYFRGLFPSSSDDSSITTKTIVHVLYCVRQIIASKLMLPEGIVPNLLAFQLTACYAHNKPSAMIIVYEDVLDTLTLSLTVFKQVMCVVAVEKALQLLFTTDEWKALVQSIAGKDQVEATLQSIQVPMAVVTDLYNLLFLEIDAIGVPKQRDADALFISTALSCLELPIEHDEGDWHDTLLRLFFLVYILIKLPLCKHKSSSAVGTVIRHFSNYTVHQYQRILLLDSTGGETLLHTFVYDLFACLADCIVKLFTYYFNYTVKGEKEEIGKEPRGSPAIVDDIARAVAQSLAEPSGSLKALIEIRDSMS</sequence>
<evidence type="ECO:0000313" key="1">
    <source>
        <dbReference type="EMBL" id="ESU37213.1"/>
    </source>
</evidence>
<evidence type="ECO:0000313" key="2">
    <source>
        <dbReference type="Proteomes" id="UP000018320"/>
    </source>
</evidence>
<proteinExistence type="predicted"/>
<reference evidence="2" key="1">
    <citation type="submission" date="2012-02" db="EMBL/GenBank/DDBJ databases">
        <title>Genome sequencing of Giardia lamblia Genotypes A2 and B isolates (DH and GS) and comparative analysis with the genomes of Genotypes A1 and E (WB and Pig).</title>
        <authorList>
            <person name="Adam R."/>
            <person name="Dahlstrom E."/>
            <person name="Martens C."/>
            <person name="Bruno D."/>
            <person name="Barbian K."/>
            <person name="Porcella S.F."/>
            <person name="Nash T."/>
        </authorList>
    </citation>
    <scope>NUCLEOTIDE SEQUENCE</scope>
    <source>
        <strain evidence="2">DH</strain>
    </source>
</reference>
<accession>V6TEC3</accession>
<comment type="caution">
    <text evidence="1">The sequence shown here is derived from an EMBL/GenBank/DDBJ whole genome shotgun (WGS) entry which is preliminary data.</text>
</comment>
<dbReference type="VEuPathDB" id="GiardiaDB:GL50803_0032606"/>
<dbReference type="EMBL" id="AHGT01000031">
    <property type="protein sequence ID" value="ESU37213.1"/>
    <property type="molecule type" value="Genomic_DNA"/>
</dbReference>
<protein>
    <submittedName>
        <fullName evidence="1">Uncharacterized protein</fullName>
    </submittedName>
</protein>
<gene>
    <name evidence="1" type="ORF">DHA2_152993</name>
</gene>
<feature type="non-terminal residue" evidence="1">
    <location>
        <position position="1"/>
    </location>
</feature>
<organism evidence="1 2">
    <name type="scientific">Giardia intestinalis</name>
    <name type="common">Giardia lamblia</name>
    <dbReference type="NCBI Taxonomy" id="5741"/>
    <lineage>
        <taxon>Eukaryota</taxon>
        <taxon>Metamonada</taxon>
        <taxon>Diplomonadida</taxon>
        <taxon>Hexamitidae</taxon>
        <taxon>Giardiinae</taxon>
        <taxon>Giardia</taxon>
    </lineage>
</organism>
<dbReference type="VEuPathDB" id="GiardiaDB:GL50581_3850"/>
<name>V6TEC3_GIAIN</name>
<dbReference type="VEuPathDB" id="GiardiaDB:QR46_1961"/>
<reference evidence="1 2" key="2">
    <citation type="journal article" date="2013" name="Genome Biol. Evol.">
        <title>Genome sequencing of Giardia lamblia genotypes A2 and B isolates (DH and GS) and comparative analysis with the genomes of genotypes A1 and E (WB and Pig).</title>
        <authorList>
            <person name="Adam R.D."/>
            <person name="Dahlstrom E.W."/>
            <person name="Martens C.A."/>
            <person name="Bruno D.P."/>
            <person name="Barbian K.D."/>
            <person name="Ricklefs S.M."/>
            <person name="Hernandez M.M."/>
            <person name="Narla N.P."/>
            <person name="Patel R.B."/>
            <person name="Porcella S.F."/>
            <person name="Nash T.E."/>
        </authorList>
    </citation>
    <scope>NUCLEOTIDE SEQUENCE [LARGE SCALE GENOMIC DNA]</scope>
    <source>
        <strain evidence="1 2">DH</strain>
    </source>
</reference>
<dbReference type="VEuPathDB" id="GiardiaDB:DHA2_152993"/>
<dbReference type="Proteomes" id="UP000018320">
    <property type="component" value="Unassembled WGS sequence"/>
</dbReference>